<protein>
    <submittedName>
        <fullName evidence="1">Uncharacterized protein</fullName>
    </submittedName>
</protein>
<dbReference type="OrthoDB" id="5337863at2"/>
<accession>A0A5C2HB19</accession>
<sequence length="371" mass="42998">MKYLLSIIISVFVFTGCVEKQQVVEANIPNEKIGKPIVKPEIKIEEKINVVEELEIEEEIIPFLESQDKVKIAFIYPSKYVAKYTKPSISTILAYLSYKEIDYDFKIIDTENESLENIQSAFETLKQNDYKNVIALFTPRVNEILNQIDLEDIRVYLPLIEKNSSIENKSNLIYGSISYEEQINKLIEYSPNDKKVMFYQDSFLGKKLKSKFDSLGINIPVVKEIKKKRNYFRGLIKDYRLNNANIFLNTDIVKTSLILSQITANRIYPSIVLSTQNNFDPKLISLTQEKDRNKFIVASSIDDVNEKLLDTIELFGGNVRYEWVDYSVLVGVNYLFDSNRSGLLLTEIIDNEVDYKPRLFKATDFGFIEIK</sequence>
<dbReference type="Proteomes" id="UP000322726">
    <property type="component" value="Chromosome"/>
</dbReference>
<dbReference type="RefSeq" id="WP_130232906.1">
    <property type="nucleotide sequence ID" value="NZ_BMEF01000032.1"/>
</dbReference>
<reference evidence="2" key="1">
    <citation type="submission" date="2019-09" db="EMBL/GenBank/DDBJ databases">
        <title>Complete genome sequencing of four Arcobacter species reveals a diverse suite of mobile elements.</title>
        <authorList>
            <person name="On S.L.W."/>
            <person name="Miller W.G."/>
            <person name="Biggs P."/>
            <person name="Cornelius A."/>
            <person name="Vandamme P."/>
        </authorList>
    </citation>
    <scope>NUCLEOTIDE SEQUENCE [LARGE SCALE GENOMIC DNA]</scope>
    <source>
        <strain evidence="2">LMG 26638</strain>
    </source>
</reference>
<dbReference type="EMBL" id="CP035928">
    <property type="protein sequence ID" value="QEP33954.1"/>
    <property type="molecule type" value="Genomic_DNA"/>
</dbReference>
<reference evidence="1 2" key="3">
    <citation type="submission" date="2019-09" db="EMBL/GenBank/DDBJ databases">
        <title>Taxonomic note: a critical rebuttal of the proposed division of the genus Arcobacter into six genera, emended descriptions of Arcobacter anaerophilus and the genus Arcobacter, and an assessment of genus-level boundaries for Epsilonproteobacteria using in silico genomic comparator tools.</title>
        <authorList>
            <person name="On S.L.W."/>
            <person name="Miller W.G."/>
            <person name="Biggs P."/>
            <person name="Cornelius A."/>
            <person name="Vandamme P."/>
        </authorList>
    </citation>
    <scope>NUCLEOTIDE SEQUENCE [LARGE SCALE GENOMIC DNA]</scope>
    <source>
        <strain evidence="1 2">LMG 26638</strain>
    </source>
</reference>
<dbReference type="KEGG" id="apai:APAC_0812"/>
<dbReference type="AlphaFoldDB" id="A0A5C2HB19"/>
<reference evidence="1 2" key="2">
    <citation type="submission" date="2019-09" db="EMBL/GenBank/DDBJ databases">
        <title>Complete genome sequencing of four Arcobacter species reveals a diverse suite of mobile elements.</title>
        <authorList>
            <person name="Miller W.G."/>
            <person name="Yee E."/>
            <person name="Bono J.L."/>
        </authorList>
    </citation>
    <scope>NUCLEOTIDE SEQUENCE [LARGE SCALE GENOMIC DNA]</scope>
    <source>
        <strain evidence="1 2">LMG 26638</strain>
    </source>
</reference>
<proteinExistence type="predicted"/>
<organism evidence="1 2">
    <name type="scientific">Malaciobacter pacificus</name>
    <dbReference type="NCBI Taxonomy" id="1080223"/>
    <lineage>
        <taxon>Bacteria</taxon>
        <taxon>Pseudomonadati</taxon>
        <taxon>Campylobacterota</taxon>
        <taxon>Epsilonproteobacteria</taxon>
        <taxon>Campylobacterales</taxon>
        <taxon>Arcobacteraceae</taxon>
        <taxon>Malaciobacter</taxon>
    </lineage>
</organism>
<name>A0A5C2HB19_9BACT</name>
<gene>
    <name evidence="1" type="ORF">APAC_0812</name>
</gene>
<evidence type="ECO:0000313" key="1">
    <source>
        <dbReference type="EMBL" id="QEP33954.1"/>
    </source>
</evidence>
<keyword evidence="2" id="KW-1185">Reference proteome</keyword>
<dbReference type="PROSITE" id="PS51257">
    <property type="entry name" value="PROKAR_LIPOPROTEIN"/>
    <property type="match status" value="1"/>
</dbReference>
<evidence type="ECO:0000313" key="2">
    <source>
        <dbReference type="Proteomes" id="UP000322726"/>
    </source>
</evidence>